<dbReference type="NCBIfam" id="NF040521">
    <property type="entry name" value="C45_proenzyme"/>
    <property type="match status" value="1"/>
</dbReference>
<dbReference type="InterPro" id="IPR029055">
    <property type="entry name" value="Ntn_hydrolases_N"/>
</dbReference>
<dbReference type="InterPro" id="IPR005079">
    <property type="entry name" value="Peptidase_C45_hydrolase"/>
</dbReference>
<evidence type="ECO:0000313" key="4">
    <source>
        <dbReference type="Proteomes" id="UP001596524"/>
    </source>
</evidence>
<keyword evidence="3" id="KW-0808">Transferase</keyword>
<keyword evidence="4" id="KW-1185">Reference proteome</keyword>
<dbReference type="SUPFAM" id="SSF56235">
    <property type="entry name" value="N-terminal nucleophile aminohydrolases (Ntn hydrolases)"/>
    <property type="match status" value="1"/>
</dbReference>
<dbReference type="GO" id="GO:0016746">
    <property type="term" value="F:acyltransferase activity"/>
    <property type="evidence" value="ECO:0007669"/>
    <property type="project" value="UniProtKB-KW"/>
</dbReference>
<proteinExistence type="predicted"/>
<dbReference type="InterPro" id="IPR052193">
    <property type="entry name" value="Peptidase_C59"/>
</dbReference>
<sequence length="400" mass="43120">MAQAAVAVHGADAGPHAAPDNTVQRARARWFSTHHPVLDERMRGIGDVFGVDPDDERWDLGRLGPIETSPGCSAVFHPGDRTATGHALLGRNFDFPTGTYSEITGGPARTGERPLAADVWVTELRPDNGYATIVVGIMDMLGGIDGLNEAGLAVTLLADNESPAPEPSVVPQAGLSEQQVVRYILETCQDVEEAKQALLLAKQYYLFVPCHFLVADRAGRSFTWEYSPGHNREHIVETTPGESLVCTNHLLHRWPDPAHLPDDRSSAGTAAFTYDRWRALDAQIGRGSAPDVAQVRSQIDGVRFTYPAPGVRTLWQAVYDLEETAIEVAFFAGDRDGTSRYTEPIRFQLASQDQPCATPIAAAAPRHGVREAAHSYQPGPSTPSPNPPGSADTDYAAAVG</sequence>
<evidence type="ECO:0000259" key="2">
    <source>
        <dbReference type="Pfam" id="PF03417"/>
    </source>
</evidence>
<protein>
    <submittedName>
        <fullName evidence="3">C45 family autoproteolytic acyltransferase/hydrolase</fullName>
    </submittedName>
</protein>
<name>A0ABW2N8D0_9ACTN</name>
<reference evidence="4" key="1">
    <citation type="journal article" date="2019" name="Int. J. Syst. Evol. Microbiol.">
        <title>The Global Catalogue of Microorganisms (GCM) 10K type strain sequencing project: providing services to taxonomists for standard genome sequencing and annotation.</title>
        <authorList>
            <consortium name="The Broad Institute Genomics Platform"/>
            <consortium name="The Broad Institute Genome Sequencing Center for Infectious Disease"/>
            <person name="Wu L."/>
            <person name="Ma J."/>
        </authorList>
    </citation>
    <scope>NUCLEOTIDE SEQUENCE [LARGE SCALE GENOMIC DNA]</scope>
    <source>
        <strain evidence="4">FCH27</strain>
    </source>
</reference>
<dbReference type="PANTHER" id="PTHR35527">
    <property type="entry name" value="CHOLOYLGLYCINE HYDROLASE"/>
    <property type="match status" value="1"/>
</dbReference>
<keyword evidence="3" id="KW-0012">Acyltransferase</keyword>
<accession>A0ABW2N8D0</accession>
<feature type="region of interest" description="Disordered" evidence="1">
    <location>
        <begin position="362"/>
        <end position="400"/>
    </location>
</feature>
<dbReference type="Gene3D" id="3.60.60.10">
    <property type="entry name" value="Penicillin V Acylase, Chain A"/>
    <property type="match status" value="1"/>
</dbReference>
<dbReference type="Pfam" id="PF03417">
    <property type="entry name" value="AAT"/>
    <property type="match status" value="1"/>
</dbReference>
<dbReference type="Proteomes" id="UP001596524">
    <property type="component" value="Unassembled WGS sequence"/>
</dbReference>
<comment type="caution">
    <text evidence="3">The sequence shown here is derived from an EMBL/GenBank/DDBJ whole genome shotgun (WGS) entry which is preliminary data.</text>
</comment>
<dbReference type="RefSeq" id="WP_255892132.1">
    <property type="nucleotide sequence ID" value="NZ_JBHTCH010000021.1"/>
</dbReference>
<dbReference type="PANTHER" id="PTHR35527:SF2">
    <property type="entry name" value="HYDROLASE"/>
    <property type="match status" value="1"/>
</dbReference>
<organism evidence="3 4">
    <name type="scientific">Nocardioides astragali</name>
    <dbReference type="NCBI Taxonomy" id="1776736"/>
    <lineage>
        <taxon>Bacteria</taxon>
        <taxon>Bacillati</taxon>
        <taxon>Actinomycetota</taxon>
        <taxon>Actinomycetes</taxon>
        <taxon>Propionibacteriales</taxon>
        <taxon>Nocardioidaceae</taxon>
        <taxon>Nocardioides</taxon>
    </lineage>
</organism>
<dbReference type="InterPro" id="IPR047794">
    <property type="entry name" value="C45_proenzyme-like"/>
</dbReference>
<evidence type="ECO:0000313" key="3">
    <source>
        <dbReference type="EMBL" id="MFC7362180.1"/>
    </source>
</evidence>
<evidence type="ECO:0000256" key="1">
    <source>
        <dbReference type="SAM" id="MobiDB-lite"/>
    </source>
</evidence>
<feature type="domain" description="Peptidase C45 hydrolase" evidence="2">
    <location>
        <begin position="86"/>
        <end position="253"/>
    </location>
</feature>
<gene>
    <name evidence="3" type="ORF">ACFQO6_18035</name>
</gene>
<dbReference type="EMBL" id="JBHTCH010000021">
    <property type="protein sequence ID" value="MFC7362180.1"/>
    <property type="molecule type" value="Genomic_DNA"/>
</dbReference>